<sequence>MRNFYSLKILDRFQNAFEARGYDYTVLRNILQVHLTMDSRRVPAILTRSRKQLKRDSSNPHANTFISSLWFYVLLGAVVIPVVAMTHHLIFFMSSAMAILMFLVMLSMISDFSSVLLDIRDRTILASKPISPKTISMARTLRIGIYLALITLAVALPALLTALIRHGLVFFMVLAVALILMDLFIMALTALLYFLILRYFDGERLKDFINYVQIGLSLMMTIGYQLLGRSFQLLNAHIVFHPAWWEIIIPPLWFGSAFQVLFASSNNPEVMVLAAMALAVPLMVYRLYLHFMPAFERHLEKLSATAKQSGNLSQAWSKWYSTLFCRNPRERQAFIFGAAMMTREREFKLKVYPALTLSIFLPLIMMLNASPKPFQGLSASPWYLSIYFIDMMIPSAVMMMRYSQYYKAAWIYQTTPLSSPALLFRGILKALLARLVLPVYVIESVIFIAIFGPGIGMNLIVAYASTWLFAVITVLITLKDLPFSAPYQAAQQKQTYVIFLFMALTAVFAGIQYAVSQMPLGLYWYLAILLVVTLGVWRKVFPITRNELA</sequence>
<keyword evidence="1" id="KW-1133">Transmembrane helix</keyword>
<gene>
    <name evidence="2" type="ORF">C7B43_04620</name>
</gene>
<evidence type="ECO:0000313" key="3">
    <source>
        <dbReference type="Proteomes" id="UP000242699"/>
    </source>
</evidence>
<evidence type="ECO:0000256" key="1">
    <source>
        <dbReference type="SAM" id="Phobius"/>
    </source>
</evidence>
<dbReference type="AlphaFoldDB" id="A0A2T2X8I2"/>
<feature type="transmembrane region" description="Helical" evidence="1">
    <location>
        <begin position="270"/>
        <end position="289"/>
    </location>
</feature>
<evidence type="ECO:0000313" key="2">
    <source>
        <dbReference type="EMBL" id="PSR30758.1"/>
    </source>
</evidence>
<keyword evidence="1" id="KW-0812">Transmembrane</keyword>
<keyword evidence="1" id="KW-0472">Membrane</keyword>
<reference evidence="2 3" key="1">
    <citation type="journal article" date="2014" name="BMC Genomics">
        <title>Comparison of environmental and isolate Sulfobacillus genomes reveals diverse carbon, sulfur, nitrogen, and hydrogen metabolisms.</title>
        <authorList>
            <person name="Justice N.B."/>
            <person name="Norman A."/>
            <person name="Brown C.T."/>
            <person name="Singh A."/>
            <person name="Thomas B.C."/>
            <person name="Banfield J.F."/>
        </authorList>
    </citation>
    <scope>NUCLEOTIDE SEQUENCE [LARGE SCALE GENOMIC DNA]</scope>
    <source>
        <strain evidence="2">AMDSBA1</strain>
    </source>
</reference>
<feature type="transmembrane region" description="Helical" evidence="1">
    <location>
        <begin position="140"/>
        <end position="164"/>
    </location>
</feature>
<feature type="transmembrane region" description="Helical" evidence="1">
    <location>
        <begin position="96"/>
        <end position="119"/>
    </location>
</feature>
<name>A0A2T2X8I2_9FIRM</name>
<dbReference type="EMBL" id="PXYT01000007">
    <property type="protein sequence ID" value="PSR30758.1"/>
    <property type="molecule type" value="Genomic_DNA"/>
</dbReference>
<proteinExistence type="predicted"/>
<comment type="caution">
    <text evidence="2">The sequence shown here is derived from an EMBL/GenBank/DDBJ whole genome shotgun (WGS) entry which is preliminary data.</text>
</comment>
<dbReference type="Proteomes" id="UP000242699">
    <property type="component" value="Unassembled WGS sequence"/>
</dbReference>
<feature type="transmembrane region" description="Helical" evidence="1">
    <location>
        <begin position="69"/>
        <end position="90"/>
    </location>
</feature>
<organism evidence="2 3">
    <name type="scientific">Sulfobacillus benefaciens</name>
    <dbReference type="NCBI Taxonomy" id="453960"/>
    <lineage>
        <taxon>Bacteria</taxon>
        <taxon>Bacillati</taxon>
        <taxon>Bacillota</taxon>
        <taxon>Clostridia</taxon>
        <taxon>Eubacteriales</taxon>
        <taxon>Clostridiales Family XVII. Incertae Sedis</taxon>
        <taxon>Sulfobacillus</taxon>
    </lineage>
</organism>
<feature type="transmembrane region" description="Helical" evidence="1">
    <location>
        <begin position="351"/>
        <end position="370"/>
    </location>
</feature>
<feature type="transmembrane region" description="Helical" evidence="1">
    <location>
        <begin position="431"/>
        <end position="451"/>
    </location>
</feature>
<feature type="transmembrane region" description="Helical" evidence="1">
    <location>
        <begin position="208"/>
        <end position="227"/>
    </location>
</feature>
<feature type="transmembrane region" description="Helical" evidence="1">
    <location>
        <begin position="457"/>
        <end position="476"/>
    </location>
</feature>
<feature type="transmembrane region" description="Helical" evidence="1">
    <location>
        <begin position="521"/>
        <end position="537"/>
    </location>
</feature>
<accession>A0A2T2X8I2</accession>
<protein>
    <submittedName>
        <fullName evidence="2">Uncharacterized protein</fullName>
    </submittedName>
</protein>
<feature type="transmembrane region" description="Helical" evidence="1">
    <location>
        <begin position="496"/>
        <end position="515"/>
    </location>
</feature>
<feature type="transmembrane region" description="Helical" evidence="1">
    <location>
        <begin position="382"/>
        <end position="400"/>
    </location>
</feature>
<feature type="transmembrane region" description="Helical" evidence="1">
    <location>
        <begin position="170"/>
        <end position="196"/>
    </location>
</feature>